<evidence type="ECO:0000256" key="4">
    <source>
        <dbReference type="ARBA" id="ARBA00022448"/>
    </source>
</evidence>
<dbReference type="GO" id="GO:0008137">
    <property type="term" value="F:NADH dehydrogenase (ubiquinone) activity"/>
    <property type="evidence" value="ECO:0007669"/>
    <property type="project" value="UniProtKB-UniRule"/>
</dbReference>
<evidence type="ECO:0000256" key="6">
    <source>
        <dbReference type="ARBA" id="ARBA00022989"/>
    </source>
</evidence>
<keyword evidence="9 10" id="KW-0496">Mitochondrion</keyword>
<feature type="transmembrane region" description="Helical" evidence="9">
    <location>
        <begin position="6"/>
        <end position="25"/>
    </location>
</feature>
<evidence type="ECO:0000256" key="9">
    <source>
        <dbReference type="RuleBase" id="RU003640"/>
    </source>
</evidence>
<comment type="catalytic activity">
    <reaction evidence="8 9">
        <text>a ubiquinone + NADH + 5 H(+)(in) = a ubiquinol + NAD(+) + 4 H(+)(out)</text>
        <dbReference type="Rhea" id="RHEA:29091"/>
        <dbReference type="Rhea" id="RHEA-COMP:9565"/>
        <dbReference type="Rhea" id="RHEA-COMP:9566"/>
        <dbReference type="ChEBI" id="CHEBI:15378"/>
        <dbReference type="ChEBI" id="CHEBI:16389"/>
        <dbReference type="ChEBI" id="CHEBI:17976"/>
        <dbReference type="ChEBI" id="CHEBI:57540"/>
        <dbReference type="ChEBI" id="CHEBI:57945"/>
        <dbReference type="EC" id="7.1.1.2"/>
    </reaction>
</comment>
<gene>
    <name evidence="10" type="primary">nad3</name>
</gene>
<evidence type="ECO:0000256" key="7">
    <source>
        <dbReference type="ARBA" id="ARBA00023136"/>
    </source>
</evidence>
<dbReference type="EC" id="7.1.1.2" evidence="9"/>
<keyword evidence="9" id="KW-1278">Translocase</keyword>
<keyword evidence="9" id="KW-0679">Respiratory chain</keyword>
<feature type="transmembrane region" description="Helical" evidence="9">
    <location>
        <begin position="84"/>
        <end position="104"/>
    </location>
</feature>
<comment type="function">
    <text evidence="9">Core subunit of the mitochondrial membrane respiratory chain NADH dehydrogenase (Complex I) which catalyzes electron transfer from NADH through the respiratory chain, using ubiquinone as an electron acceptor. Essential for the catalytic activity of complex I.</text>
</comment>
<keyword evidence="5 9" id="KW-0812">Transmembrane</keyword>
<accession>A0A1P8DKL3</accession>
<dbReference type="InterPro" id="IPR000440">
    <property type="entry name" value="NADH_UbQ/plastoQ_OxRdtase_su3"/>
</dbReference>
<keyword evidence="6 9" id="KW-1133">Transmembrane helix</keyword>
<evidence type="ECO:0000256" key="8">
    <source>
        <dbReference type="ARBA" id="ARBA00049551"/>
    </source>
</evidence>
<evidence type="ECO:0000256" key="1">
    <source>
        <dbReference type="ARBA" id="ARBA00004370"/>
    </source>
</evidence>
<organism evidence="10">
    <name type="scientific">Armadillidium album</name>
    <dbReference type="NCBI Taxonomy" id="96802"/>
    <lineage>
        <taxon>Eukaryota</taxon>
        <taxon>Metazoa</taxon>
        <taxon>Ecdysozoa</taxon>
        <taxon>Arthropoda</taxon>
        <taxon>Crustacea</taxon>
        <taxon>Multicrustacea</taxon>
        <taxon>Malacostraca</taxon>
        <taxon>Eumalacostraca</taxon>
        <taxon>Peracarida</taxon>
        <taxon>Isopoda</taxon>
        <taxon>Oniscidea</taxon>
        <taxon>Crinocheta</taxon>
        <taxon>Armadillidiidae</taxon>
        <taxon>Armadillidium</taxon>
    </lineage>
</organism>
<dbReference type="PANTHER" id="PTHR11058:SF9">
    <property type="entry name" value="NADH-UBIQUINONE OXIDOREDUCTASE CHAIN 3"/>
    <property type="match status" value="1"/>
</dbReference>
<dbReference type="EMBL" id="KX289585">
    <property type="protein sequence ID" value="APU89573.1"/>
    <property type="molecule type" value="Genomic_DNA"/>
</dbReference>
<dbReference type="GO" id="GO:0031966">
    <property type="term" value="C:mitochondrial membrane"/>
    <property type="evidence" value="ECO:0007669"/>
    <property type="project" value="UniProtKB-SubCell"/>
</dbReference>
<proteinExistence type="inferred from homology"/>
<name>A0A1P8DKL3_9CRUS</name>
<comment type="subcellular location">
    <subcellularLocation>
        <location evidence="1">Membrane</location>
    </subcellularLocation>
    <subcellularLocation>
        <location evidence="9">Mitochondrion membrane</location>
        <topology evidence="9">Multi-pass membrane protein</topology>
    </subcellularLocation>
</comment>
<dbReference type="Pfam" id="PF00507">
    <property type="entry name" value="Oxidored_q4"/>
    <property type="match status" value="1"/>
</dbReference>
<evidence type="ECO:0000256" key="2">
    <source>
        <dbReference type="ARBA" id="ARBA00008472"/>
    </source>
</evidence>
<reference evidence="10" key="1">
    <citation type="submission" date="2016-05" db="EMBL/GenBank/DDBJ databases">
        <title>Smart mitochondrial genome of Oniscidea (terrestrial crustacea).</title>
        <authorList>
            <person name="Marcade I."/>
            <person name="Quevarec L."/>
            <person name="Badawi M."/>
            <person name="Delaunay C."/>
            <person name="Lesobre J."/>
        </authorList>
    </citation>
    <scope>NUCLEOTIDE SEQUENCE</scope>
</reference>
<protein>
    <recommendedName>
        <fullName evidence="3 9">NADH-ubiquinone oxidoreductase chain 3</fullName>
        <ecNumber evidence="9">7.1.1.2</ecNumber>
    </recommendedName>
</protein>
<sequence length="132" mass="15498">MLLLMSSLLFMIAFMLMYLSPLLGVKQDMNYEKSTPFESGFDPQGSGRLNFSVRFFLIAVVFLIFDVEIALLLPLMIVKLSGYYWTWGLLSLYFLLILTFGTIYEWKEGALDWKIWLFSLKKNQWFTFISTL</sequence>
<keyword evidence="9" id="KW-0249">Electron transport</keyword>
<dbReference type="AlphaFoldDB" id="A0A1P8DKL3"/>
<evidence type="ECO:0000256" key="3">
    <source>
        <dbReference type="ARBA" id="ARBA00021007"/>
    </source>
</evidence>
<keyword evidence="9" id="KW-0830">Ubiquinone</keyword>
<feature type="transmembrane region" description="Helical" evidence="9">
    <location>
        <begin position="55"/>
        <end position="78"/>
    </location>
</feature>
<dbReference type="Gene3D" id="1.20.58.1610">
    <property type="entry name" value="NADH:ubiquinone/plastoquinone oxidoreductase, chain 3"/>
    <property type="match status" value="1"/>
</dbReference>
<dbReference type="PANTHER" id="PTHR11058">
    <property type="entry name" value="NADH-UBIQUINONE OXIDOREDUCTASE CHAIN 3"/>
    <property type="match status" value="1"/>
</dbReference>
<keyword evidence="7 9" id="KW-0472">Membrane</keyword>
<evidence type="ECO:0000256" key="5">
    <source>
        <dbReference type="ARBA" id="ARBA00022692"/>
    </source>
</evidence>
<comment type="similarity">
    <text evidence="2 9">Belongs to the complex I subunit 3 family.</text>
</comment>
<dbReference type="GO" id="GO:0030964">
    <property type="term" value="C:NADH dehydrogenase complex"/>
    <property type="evidence" value="ECO:0007669"/>
    <property type="project" value="TreeGrafter"/>
</dbReference>
<geneLocation type="mitochondrion" evidence="10"/>
<dbReference type="InterPro" id="IPR038430">
    <property type="entry name" value="NDAH_ubi_oxred_su3_sf"/>
</dbReference>
<keyword evidence="4 9" id="KW-0813">Transport</keyword>
<evidence type="ECO:0000313" key="10">
    <source>
        <dbReference type="EMBL" id="APU89573.1"/>
    </source>
</evidence>
<keyword evidence="9" id="KW-0520">NAD</keyword>